<sequence length="61" mass="7008">MFKQKKSTLILKLEDKPISAYFNILVSALLCSFPEMKAAQAYFAKDKKKLPQQLSSFFIGY</sequence>
<dbReference type="AlphaFoldDB" id="A0A654DSW4"/>
<evidence type="ECO:0000313" key="1">
    <source>
        <dbReference type="EMBL" id="VXD08569.1"/>
    </source>
</evidence>
<accession>A0A654DSW4</accession>
<dbReference type="Proteomes" id="UP000432350">
    <property type="component" value="Unassembled WGS sequence"/>
</dbReference>
<reference evidence="1 2" key="1">
    <citation type="submission" date="2019-10" db="EMBL/GenBank/DDBJ databases">
        <authorList>
            <person name="Karimi E."/>
        </authorList>
    </citation>
    <scope>NUCLEOTIDE SEQUENCE [LARGE SCALE GENOMIC DNA]</scope>
    <source>
        <strain evidence="1">Sphingobacterium sp. 8BC</strain>
    </source>
</reference>
<name>A0A654DSW4_SPHMU</name>
<evidence type="ECO:0000313" key="2">
    <source>
        <dbReference type="Proteomes" id="UP000432350"/>
    </source>
</evidence>
<organism evidence="1 2">
    <name type="scientific">Sphingobacterium multivorum</name>
    <dbReference type="NCBI Taxonomy" id="28454"/>
    <lineage>
        <taxon>Bacteria</taxon>
        <taxon>Pseudomonadati</taxon>
        <taxon>Bacteroidota</taxon>
        <taxon>Sphingobacteriia</taxon>
        <taxon>Sphingobacteriales</taxon>
        <taxon>Sphingobacteriaceae</taxon>
        <taxon>Sphingobacterium</taxon>
    </lineage>
</organism>
<protein>
    <submittedName>
        <fullName evidence="1">Uncharacterized protein</fullName>
    </submittedName>
</protein>
<gene>
    <name evidence="1" type="ORF">SPHINGO8BC_90635</name>
</gene>
<proteinExistence type="predicted"/>
<dbReference type="EMBL" id="CABWMV010000028">
    <property type="protein sequence ID" value="VXD08569.1"/>
    <property type="molecule type" value="Genomic_DNA"/>
</dbReference>